<dbReference type="PANTHER" id="PTHR30273:SF2">
    <property type="entry name" value="PROTEIN FECR"/>
    <property type="match status" value="1"/>
</dbReference>
<feature type="domain" description="FecR protein" evidence="2">
    <location>
        <begin position="106"/>
        <end position="199"/>
    </location>
</feature>
<evidence type="ECO:0000259" key="2">
    <source>
        <dbReference type="Pfam" id="PF04773"/>
    </source>
</evidence>
<feature type="domain" description="Protein FecR C-terminal" evidence="3">
    <location>
        <begin position="253"/>
        <end position="318"/>
    </location>
</feature>
<dbReference type="OrthoDB" id="642683at2"/>
<dbReference type="InterPro" id="IPR012373">
    <property type="entry name" value="Ferrdict_sens_TM"/>
</dbReference>
<proteinExistence type="predicted"/>
<sequence>MDTQEHIAQLLKKYADGNCAPEEIAIVEQWYASLQLQPPPGDTVRPQQGDRLWEKIAARTGSPVKARRPIRRYIGWAAAAAAVFLFAAAILWFNRPADDTGHRQFTAAAGKIIPLSLPDGSRVWLSSGASLRFEPGFADGRHVLLEQGEAFFDIRQDDRHPFTVEARGTRTRVLGTSFRVNAGLPDEAVEVTVITGKVQVEGNSQPPVVLTRQESAAFKPLGTAPAVKQADTLVATPQSALAREGWQARSLDLDNVSTGELVLLLESIYNVRFSFAEERLKTCMNTISINTGRPLPEILDKLKLINHFEYKVTPEGILIYGAGCGSI</sequence>
<dbReference type="InterPro" id="IPR032508">
    <property type="entry name" value="FecR_C"/>
</dbReference>
<comment type="caution">
    <text evidence="4">The sequence shown here is derived from an EMBL/GenBank/DDBJ whole genome shotgun (WGS) entry which is preliminary data.</text>
</comment>
<dbReference type="Pfam" id="PF16344">
    <property type="entry name" value="FecR_C"/>
    <property type="match status" value="1"/>
</dbReference>
<dbReference type="AlphaFoldDB" id="A0A3N4MVW2"/>
<keyword evidence="5" id="KW-1185">Reference proteome</keyword>
<accession>A0A3N4MVW2</accession>
<gene>
    <name evidence="4" type="ORF">EG028_20680</name>
</gene>
<dbReference type="InterPro" id="IPR006860">
    <property type="entry name" value="FecR"/>
</dbReference>
<organism evidence="4 5">
    <name type="scientific">Chitinophaga barathri</name>
    <dbReference type="NCBI Taxonomy" id="1647451"/>
    <lineage>
        <taxon>Bacteria</taxon>
        <taxon>Pseudomonadati</taxon>
        <taxon>Bacteroidota</taxon>
        <taxon>Chitinophagia</taxon>
        <taxon>Chitinophagales</taxon>
        <taxon>Chitinophagaceae</taxon>
        <taxon>Chitinophaga</taxon>
    </lineage>
</organism>
<reference evidence="5" key="1">
    <citation type="submission" date="2018-11" db="EMBL/GenBank/DDBJ databases">
        <title>Chitinophaga lutea sp.nov., isolate from arsenic contaminated soil.</title>
        <authorList>
            <person name="Zong Y."/>
        </authorList>
    </citation>
    <scope>NUCLEOTIDE SEQUENCE [LARGE SCALE GENOMIC DNA]</scope>
    <source>
        <strain evidence="5">YLT18</strain>
    </source>
</reference>
<evidence type="ECO:0000313" key="5">
    <source>
        <dbReference type="Proteomes" id="UP000279089"/>
    </source>
</evidence>
<dbReference type="Gene3D" id="2.60.120.1440">
    <property type="match status" value="1"/>
</dbReference>
<evidence type="ECO:0000259" key="3">
    <source>
        <dbReference type="Pfam" id="PF16344"/>
    </source>
</evidence>
<feature type="transmembrane region" description="Helical" evidence="1">
    <location>
        <begin position="73"/>
        <end position="93"/>
    </location>
</feature>
<keyword evidence="1" id="KW-0472">Membrane</keyword>
<evidence type="ECO:0000313" key="4">
    <source>
        <dbReference type="EMBL" id="RPD39533.1"/>
    </source>
</evidence>
<dbReference type="Pfam" id="PF04773">
    <property type="entry name" value="FecR"/>
    <property type="match status" value="1"/>
</dbReference>
<protein>
    <submittedName>
        <fullName evidence="4">FecR family protein</fullName>
    </submittedName>
</protein>
<dbReference type="Proteomes" id="UP000279089">
    <property type="component" value="Unassembled WGS sequence"/>
</dbReference>
<evidence type="ECO:0000256" key="1">
    <source>
        <dbReference type="SAM" id="Phobius"/>
    </source>
</evidence>
<dbReference type="PANTHER" id="PTHR30273">
    <property type="entry name" value="PERIPLASMIC SIGNAL SENSOR AND SIGMA FACTOR ACTIVATOR FECR-RELATED"/>
    <property type="match status" value="1"/>
</dbReference>
<dbReference type="PIRSF" id="PIRSF018266">
    <property type="entry name" value="FecR"/>
    <property type="match status" value="1"/>
</dbReference>
<dbReference type="Gene3D" id="3.55.50.30">
    <property type="match status" value="1"/>
</dbReference>
<dbReference type="RefSeq" id="WP_120518179.1">
    <property type="nucleotide sequence ID" value="NZ_QXZY01000011.1"/>
</dbReference>
<keyword evidence="1" id="KW-1133">Transmembrane helix</keyword>
<keyword evidence="1" id="KW-0812">Transmembrane</keyword>
<dbReference type="EMBL" id="RMBX01000011">
    <property type="protein sequence ID" value="RPD39533.1"/>
    <property type="molecule type" value="Genomic_DNA"/>
</dbReference>
<name>A0A3N4MVW2_9BACT</name>
<dbReference type="GO" id="GO:0016989">
    <property type="term" value="F:sigma factor antagonist activity"/>
    <property type="evidence" value="ECO:0007669"/>
    <property type="project" value="TreeGrafter"/>
</dbReference>